<dbReference type="Gene3D" id="1.10.10.10">
    <property type="entry name" value="Winged helix-like DNA-binding domain superfamily/Winged helix DNA-binding domain"/>
    <property type="match status" value="1"/>
</dbReference>
<name>A0A4P6UIX0_9BURK</name>
<dbReference type="AlphaFoldDB" id="A0A4P6UIX0"/>
<dbReference type="InterPro" id="IPR019734">
    <property type="entry name" value="TPR_rpt"/>
</dbReference>
<evidence type="ECO:0000313" key="3">
    <source>
        <dbReference type="Proteomes" id="UP000292939"/>
    </source>
</evidence>
<dbReference type="Proteomes" id="UP000292939">
    <property type="component" value="Chromosome"/>
</dbReference>
<dbReference type="SMART" id="SM00028">
    <property type="entry name" value="TPR"/>
    <property type="match status" value="3"/>
</dbReference>
<dbReference type="InterPro" id="IPR005158">
    <property type="entry name" value="BTAD"/>
</dbReference>
<reference evidence="2 3" key="1">
    <citation type="submission" date="2018-07" db="EMBL/GenBank/DDBJ databases">
        <title>Exploring interactions and the metabolic potential of the ultra-small soil bacteria Hylemonella gracilis.</title>
        <authorList>
            <person name="Tyc O."/>
            <person name="Kulkarni P."/>
            <person name="Gawehns F."/>
            <person name="Hundscheid M."/>
            <person name="Zweers H."/>
            <person name="Garbeva P."/>
        </authorList>
    </citation>
    <scope>NUCLEOTIDE SEQUENCE [LARGE SCALE GENOMIC DNA]</scope>
    <source>
        <strain evidence="2 3">NS1</strain>
    </source>
</reference>
<evidence type="ECO:0000259" key="1">
    <source>
        <dbReference type="SMART" id="SM01043"/>
    </source>
</evidence>
<dbReference type="KEGG" id="hgr:DW355_09430"/>
<dbReference type="SUPFAM" id="SSF48452">
    <property type="entry name" value="TPR-like"/>
    <property type="match status" value="3"/>
</dbReference>
<dbReference type="Gene3D" id="1.25.40.10">
    <property type="entry name" value="Tetratricopeptide repeat domain"/>
    <property type="match status" value="3"/>
</dbReference>
<evidence type="ECO:0000313" key="2">
    <source>
        <dbReference type="EMBL" id="QBK04963.1"/>
    </source>
</evidence>
<dbReference type="InterPro" id="IPR011990">
    <property type="entry name" value="TPR-like_helical_dom_sf"/>
</dbReference>
<dbReference type="EMBL" id="CP031395">
    <property type="protein sequence ID" value="QBK04963.1"/>
    <property type="molecule type" value="Genomic_DNA"/>
</dbReference>
<feature type="domain" description="Bacterial transcriptional activator" evidence="1">
    <location>
        <begin position="95"/>
        <end position="230"/>
    </location>
</feature>
<organism evidence="2 3">
    <name type="scientific">Hylemonella gracilis</name>
    <dbReference type="NCBI Taxonomy" id="80880"/>
    <lineage>
        <taxon>Bacteria</taxon>
        <taxon>Pseudomonadati</taxon>
        <taxon>Pseudomonadota</taxon>
        <taxon>Betaproteobacteria</taxon>
        <taxon>Burkholderiales</taxon>
        <taxon>Comamonadaceae</taxon>
        <taxon>Hylemonella</taxon>
    </lineage>
</organism>
<dbReference type="Pfam" id="PF13424">
    <property type="entry name" value="TPR_12"/>
    <property type="match status" value="1"/>
</dbReference>
<dbReference type="InterPro" id="IPR036388">
    <property type="entry name" value="WH-like_DNA-bd_sf"/>
</dbReference>
<protein>
    <submittedName>
        <fullName evidence="2">SARP family transcriptional regulator</fullName>
    </submittedName>
</protein>
<dbReference type="OrthoDB" id="118790at2"/>
<gene>
    <name evidence="2" type="ORF">DW355_09430</name>
</gene>
<dbReference type="SMART" id="SM01043">
    <property type="entry name" value="BTAD"/>
    <property type="match status" value="1"/>
</dbReference>
<sequence length="609" mass="64743">MPSLTIHLLGPPSIDREGLALAPPRGRKAWALLAYLLCHPAPSTRAHLAALLFEDAEDPLAALRWNLSELRRLLGDAALPRVEAPLLVLPPDAVVDIEVVTRGACSQALQLPGLGRDLLEGMFFSNSPAFEVWLATERRRLRAATEALLHEAAQEQLAMGAASEAARIASRLVQSNPLDEDFQVLLVRCLAVAGEGIAAARQAAACRELFQRELGITPGPALDAAIHTVTARPITQPATGRAAALAQLEAGEAAVGAGALDAGLHCLRRAIVEADASHDPDLRTRARVALGSALVHAARGRDEEGAAALHEALAVSQETGSVRPALAAAACRELGYVEFLRGRYERACIWLQRAAPLAADDRAEQARITTVHGAALSDTGHYRDAITMLEQACTLADNAGDARQLAYALSMSGRAWLLTGELDAAARALQRSLQLAQSAWTAFLPWPQSLCAELDLLRGDVAGAAERFEQAWALGCHLGDPCWEGISGRGLGLVAIARGDTPRAVAILTDAARRCVQLPDAYLWGQGYTLDALCGLAVAQELPQATDWLIELRALAERGGMREFTARALAHQARLGDEASLTVARLLASDIGNPRLDRELDGVQPGVFS</sequence>
<dbReference type="RefSeq" id="WP_131279578.1">
    <property type="nucleotide sequence ID" value="NZ_CP031395.1"/>
</dbReference>
<dbReference type="PANTHER" id="PTHR35807">
    <property type="entry name" value="TRANSCRIPTIONAL REGULATOR REDD-RELATED"/>
    <property type="match status" value="1"/>
</dbReference>
<accession>A0A4P6UIX0</accession>
<dbReference type="InterPro" id="IPR051677">
    <property type="entry name" value="AfsR-DnrI-RedD_regulator"/>
</dbReference>
<proteinExistence type="predicted"/>
<dbReference type="Pfam" id="PF03704">
    <property type="entry name" value="BTAD"/>
    <property type="match status" value="1"/>
</dbReference>